<dbReference type="GO" id="GO:0070628">
    <property type="term" value="F:proteasome binding"/>
    <property type="evidence" value="ECO:0007669"/>
    <property type="project" value="InterPro"/>
</dbReference>
<keyword evidence="7" id="KW-1185">Reference proteome</keyword>
<dbReference type="GO" id="GO:0004866">
    <property type="term" value="F:endopeptidase inhibitor activity"/>
    <property type="evidence" value="ECO:0007669"/>
    <property type="project" value="InterPro"/>
</dbReference>
<comment type="subcellular location">
    <subcellularLocation>
        <location evidence="1">Cytoplasm</location>
    </subcellularLocation>
</comment>
<dbReference type="Pfam" id="PF08577">
    <property type="entry name" value="PI31_Prot_C"/>
    <property type="match status" value="1"/>
</dbReference>
<dbReference type="AlphaFoldDB" id="A0A2U1J6J3"/>
<sequence>MNANISEIKSLFLQNFGPVKIYNKNQALSSILHSVLCSYGFKPDTFSGIYFPKTTKTLEFFQPFEFPQLFQNPNKAVYSIDNTKLEETKKTSLTPCTLILSFADPLVIINSSENDSSNNLTNSLSFNLENIIKQDVPYPLESYPSRGDLKDSFTTLFTSDEKISEFANDVYSKLLAPIYGNIHLFIQNIKEQPQRYIDTEHENNQDFQPPLHEQDFGFKRVNPLEIGRSDLDPFASESGFVFPGAGGNVVGPSHPIFGPRKPQQPDSRLFGGPQNLPKGSVPPGARFDPIGPFGDIPGRPGPGNRFNPGSGPGGFGGSGNYFSGEPDNDEFPPPGGSGII</sequence>
<evidence type="ECO:0000256" key="3">
    <source>
        <dbReference type="ARBA" id="ARBA00022490"/>
    </source>
</evidence>
<evidence type="ECO:0000256" key="4">
    <source>
        <dbReference type="SAM" id="MobiDB-lite"/>
    </source>
</evidence>
<evidence type="ECO:0000256" key="2">
    <source>
        <dbReference type="ARBA" id="ARBA00006405"/>
    </source>
</evidence>
<reference evidence="6 7" key="1">
    <citation type="journal article" date="2018" name="MBio">
        <title>Comparative Genomics Reveals the Core Gene Toolbox for the Fungus-Insect Symbiosis.</title>
        <authorList>
            <person name="Wang Y."/>
            <person name="Stata M."/>
            <person name="Wang W."/>
            <person name="Stajich J.E."/>
            <person name="White M.M."/>
            <person name="Moncalvo J.M."/>
        </authorList>
    </citation>
    <scope>NUCLEOTIDE SEQUENCE [LARGE SCALE GENOMIC DNA]</scope>
    <source>
        <strain evidence="6 7">AUS-126-30</strain>
    </source>
</reference>
<dbReference type="GO" id="GO:0005737">
    <property type="term" value="C:cytoplasm"/>
    <property type="evidence" value="ECO:0007669"/>
    <property type="project" value="UniProtKB-SubCell"/>
</dbReference>
<dbReference type="PANTHER" id="PTHR13266">
    <property type="entry name" value="PROTEASOME INHIBITOR"/>
    <property type="match status" value="1"/>
</dbReference>
<comment type="caution">
    <text evidence="6">The sequence shown here is derived from an EMBL/GenBank/DDBJ whole genome shotgun (WGS) entry which is preliminary data.</text>
</comment>
<protein>
    <recommendedName>
        <fullName evidence="5">PI31 proteasome regulator C-terminal domain-containing protein</fullName>
    </recommendedName>
</protein>
<feature type="domain" description="PI31 proteasome regulator C-terminal" evidence="5">
    <location>
        <begin position="226"/>
        <end position="292"/>
    </location>
</feature>
<keyword evidence="3" id="KW-0963">Cytoplasm</keyword>
<gene>
    <name evidence="6" type="ORF">BB558_003232</name>
</gene>
<organism evidence="6 7">
    <name type="scientific">Smittium angustum</name>
    <dbReference type="NCBI Taxonomy" id="133377"/>
    <lineage>
        <taxon>Eukaryota</taxon>
        <taxon>Fungi</taxon>
        <taxon>Fungi incertae sedis</taxon>
        <taxon>Zoopagomycota</taxon>
        <taxon>Kickxellomycotina</taxon>
        <taxon>Harpellomycetes</taxon>
        <taxon>Harpellales</taxon>
        <taxon>Legeriomycetaceae</taxon>
        <taxon>Smittium</taxon>
    </lineage>
</organism>
<evidence type="ECO:0000313" key="7">
    <source>
        <dbReference type="Proteomes" id="UP000245591"/>
    </source>
</evidence>
<dbReference type="Proteomes" id="UP000245591">
    <property type="component" value="Unassembled WGS sequence"/>
</dbReference>
<dbReference type="GO" id="GO:0043161">
    <property type="term" value="P:proteasome-mediated ubiquitin-dependent protein catabolic process"/>
    <property type="evidence" value="ECO:0007669"/>
    <property type="project" value="InterPro"/>
</dbReference>
<evidence type="ECO:0000313" key="6">
    <source>
        <dbReference type="EMBL" id="PWA00710.1"/>
    </source>
</evidence>
<name>A0A2U1J6J3_SMIAN</name>
<dbReference type="PANTHER" id="PTHR13266:SF1">
    <property type="entry name" value="PROTEASOME INHIBITOR PI31 SUBUNIT"/>
    <property type="match status" value="1"/>
</dbReference>
<dbReference type="EMBL" id="MBFU01000314">
    <property type="protein sequence ID" value="PWA00710.1"/>
    <property type="molecule type" value="Genomic_DNA"/>
</dbReference>
<evidence type="ECO:0000259" key="5">
    <source>
        <dbReference type="Pfam" id="PF08577"/>
    </source>
</evidence>
<evidence type="ECO:0000256" key="1">
    <source>
        <dbReference type="ARBA" id="ARBA00004496"/>
    </source>
</evidence>
<dbReference type="InterPro" id="IPR045128">
    <property type="entry name" value="PI31-like"/>
</dbReference>
<feature type="compositionally biased region" description="Pro residues" evidence="4">
    <location>
        <begin position="331"/>
        <end position="340"/>
    </location>
</feature>
<feature type="compositionally biased region" description="Gly residues" evidence="4">
    <location>
        <begin position="310"/>
        <end position="319"/>
    </location>
</feature>
<accession>A0A2U1J6J3</accession>
<proteinExistence type="inferred from homology"/>
<dbReference type="InterPro" id="IPR013886">
    <property type="entry name" value="PI31_Prot_C"/>
</dbReference>
<feature type="region of interest" description="Disordered" evidence="4">
    <location>
        <begin position="257"/>
        <end position="340"/>
    </location>
</feature>
<comment type="similarity">
    <text evidence="2">Belongs to the proteasome inhibitor PI31 family.</text>
</comment>